<feature type="transmembrane region" description="Helical" evidence="1">
    <location>
        <begin position="6"/>
        <end position="24"/>
    </location>
</feature>
<keyword evidence="1" id="KW-0812">Transmembrane</keyword>
<proteinExistence type="predicted"/>
<dbReference type="EMBL" id="CP036259">
    <property type="protein sequence ID" value="QDR82227.1"/>
    <property type="molecule type" value="Genomic_DNA"/>
</dbReference>
<feature type="transmembrane region" description="Helical" evidence="1">
    <location>
        <begin position="36"/>
        <end position="54"/>
    </location>
</feature>
<evidence type="ECO:0000313" key="3">
    <source>
        <dbReference type="EMBL" id="QDR82227.1"/>
    </source>
</evidence>
<dbReference type="AlphaFoldDB" id="A0A517DXZ0"/>
<evidence type="ECO:0000313" key="4">
    <source>
        <dbReference type="Proteomes" id="UP000320776"/>
    </source>
</evidence>
<dbReference type="RefSeq" id="WP_144351635.1">
    <property type="nucleotide sequence ID" value="NZ_CP036259.1"/>
</dbReference>
<accession>A0A517DXZ0</accession>
<dbReference type="CDD" id="cd07385">
    <property type="entry name" value="MPP_YkuE_C"/>
    <property type="match status" value="1"/>
</dbReference>
<evidence type="ECO:0000259" key="2">
    <source>
        <dbReference type="Pfam" id="PF00149"/>
    </source>
</evidence>
<dbReference type="PANTHER" id="PTHR31302">
    <property type="entry name" value="TRANSMEMBRANE PROTEIN WITH METALLOPHOSPHOESTERASE DOMAIN-RELATED"/>
    <property type="match status" value="1"/>
</dbReference>
<keyword evidence="1" id="KW-1133">Transmembrane helix</keyword>
<dbReference type="OrthoDB" id="9780884at2"/>
<dbReference type="PANTHER" id="PTHR31302:SF0">
    <property type="entry name" value="TRANSMEMBRANE PROTEIN WITH METALLOPHOSPHOESTERASE DOMAIN"/>
    <property type="match status" value="1"/>
</dbReference>
<dbReference type="GO" id="GO:0016787">
    <property type="term" value="F:hydrolase activity"/>
    <property type="evidence" value="ECO:0007669"/>
    <property type="project" value="InterPro"/>
</dbReference>
<name>A0A517DXZ0_9FIRM</name>
<sequence>MRFFTMMFILLVATGLIGWLNYLLLKQRFSVYRQPAVRYTYLLITAAAVVVMIYTRRRNLSPMNPDDEIFYWLLYLALAWLFGQLVLILLQLLCYVTERLLSLRQPKPAAPYSGQPAITRRSFLTGLAAVLPLISVGTGAKGIYEAQAEMLVQQYRLTFSNLPASLQNFKIGQISDTHLGPYFSLDRLDTVIRLIKEQKPDVLAITGDFADDLRLLKPALARLDQLQPFIPCGIYFCIGNHEYIRDIERFRAEVAKSKAVLLENDSQLIVAGAQPLYLLGVDYPGSDVSRSALDVSVTRRLQCFAAASKNIPASAFKILLAHHPDFLIDGFAAQIPLTLAGHTHGGQLNIGGRPLVSNHLYMRGLYQENGVYGYVSSGAGHWFPFRLGCPPEISMFTLTS</sequence>
<gene>
    <name evidence="3" type="ORF">SPTER_36510</name>
</gene>
<dbReference type="Pfam" id="PF00149">
    <property type="entry name" value="Metallophos"/>
    <property type="match status" value="1"/>
</dbReference>
<dbReference type="InterPro" id="IPR004843">
    <property type="entry name" value="Calcineurin-like_PHP"/>
</dbReference>
<dbReference type="InterPro" id="IPR029052">
    <property type="entry name" value="Metallo-depent_PP-like"/>
</dbReference>
<dbReference type="InterPro" id="IPR051158">
    <property type="entry name" value="Metallophosphoesterase_sf"/>
</dbReference>
<dbReference type="KEGG" id="sted:SPTER_36510"/>
<reference evidence="3 4" key="1">
    <citation type="submission" date="2019-02" db="EMBL/GenBank/DDBJ databases">
        <title>Closed genome of Sporomusa termitida DSM 4440.</title>
        <authorList>
            <person name="Poehlein A."/>
            <person name="Daniel R."/>
        </authorList>
    </citation>
    <scope>NUCLEOTIDE SEQUENCE [LARGE SCALE GENOMIC DNA]</scope>
    <source>
        <strain evidence="3 4">DSM 4440</strain>
    </source>
</reference>
<dbReference type="Proteomes" id="UP000320776">
    <property type="component" value="Chromosome"/>
</dbReference>
<dbReference type="Gene3D" id="3.60.21.10">
    <property type="match status" value="1"/>
</dbReference>
<keyword evidence="4" id="KW-1185">Reference proteome</keyword>
<feature type="transmembrane region" description="Helical" evidence="1">
    <location>
        <begin position="69"/>
        <end position="96"/>
    </location>
</feature>
<keyword evidence="1" id="KW-0472">Membrane</keyword>
<feature type="domain" description="Calcineurin-like phosphoesterase" evidence="2">
    <location>
        <begin position="169"/>
        <end position="344"/>
    </location>
</feature>
<dbReference type="SUPFAM" id="SSF56300">
    <property type="entry name" value="Metallo-dependent phosphatases"/>
    <property type="match status" value="1"/>
</dbReference>
<organism evidence="3 4">
    <name type="scientific">Sporomusa termitida</name>
    <dbReference type="NCBI Taxonomy" id="2377"/>
    <lineage>
        <taxon>Bacteria</taxon>
        <taxon>Bacillati</taxon>
        <taxon>Bacillota</taxon>
        <taxon>Negativicutes</taxon>
        <taxon>Selenomonadales</taxon>
        <taxon>Sporomusaceae</taxon>
        <taxon>Sporomusa</taxon>
    </lineage>
</organism>
<protein>
    <submittedName>
        <fullName evidence="3">Calcineurin-like phosphoeSPTERase</fullName>
    </submittedName>
</protein>
<evidence type="ECO:0000256" key="1">
    <source>
        <dbReference type="SAM" id="Phobius"/>
    </source>
</evidence>